<feature type="domain" description="Peptidase S54 rhomboid" evidence="6">
    <location>
        <begin position="51"/>
        <end position="194"/>
    </location>
</feature>
<feature type="transmembrane region" description="Helical" evidence="5">
    <location>
        <begin position="92"/>
        <end position="112"/>
    </location>
</feature>
<sequence length="208" mass="23418">MSVIRKPFRYSYTNVTLSLVLANGAVFVITSLVESLGIYLALVPGLVRYHRMYWQIFTYQFVHSGVWHLLFNMLGLVFFGQTIEKKMGSSEMLLFYLLVGTLCGAGACAAYLCVGRLNVLLLGASGSIFAILFLFSVMFPTALIYLWGVIPIPAPLLIVGYILFEIFDLFFSRDNVSHLTHLLGVLFAWGYIRIRFGIKPLKVWSIVP</sequence>
<reference evidence="7 8" key="1">
    <citation type="journal article" date="2008" name="BMC Microbiol.">
        <title>Complete genome sequence of Treponema pallidum ssp. pallidum strain SS14 determined with oligonucleotide arrays.</title>
        <authorList>
            <person name="Matejkova P."/>
            <person name="Strouhal M."/>
            <person name="Smajs D."/>
            <person name="Norris S.J."/>
            <person name="Palzkill T."/>
            <person name="Petrosino J.F."/>
            <person name="Sodergren E."/>
            <person name="Norton J.E."/>
            <person name="Singh J."/>
            <person name="Richmond T.A."/>
            <person name="Molla M.N."/>
            <person name="Albert T.J."/>
            <person name="Weinstock G.M."/>
        </authorList>
    </citation>
    <scope>NUCLEOTIDE SEQUENCE [LARGE SCALE GENOMIC DNA]</scope>
    <source>
        <strain evidence="7 8">SS14</strain>
    </source>
</reference>
<keyword evidence="3 5" id="KW-1133">Transmembrane helix</keyword>
<gene>
    <name evidence="7" type="ordered locus">TPASS_0982</name>
</gene>
<feature type="transmembrane region" description="Helical" evidence="5">
    <location>
        <begin position="12"/>
        <end position="41"/>
    </location>
</feature>
<dbReference type="AlphaFoldDB" id="A0A0H3BK46"/>
<dbReference type="PANTHER" id="PTHR43066:SF11">
    <property type="entry name" value="PEPTIDASE S54 RHOMBOID DOMAIN-CONTAINING PROTEIN"/>
    <property type="match status" value="1"/>
</dbReference>
<accession>A0A0H3BK46</accession>
<evidence type="ECO:0000256" key="1">
    <source>
        <dbReference type="ARBA" id="ARBA00004141"/>
    </source>
</evidence>
<feature type="transmembrane region" description="Helical" evidence="5">
    <location>
        <begin position="61"/>
        <end position="80"/>
    </location>
</feature>
<protein>
    <submittedName>
        <fullName evidence="7">Possible protein GlpG</fullName>
    </submittedName>
</protein>
<dbReference type="PANTHER" id="PTHR43066">
    <property type="entry name" value="RHOMBOID-RELATED PROTEIN"/>
    <property type="match status" value="1"/>
</dbReference>
<feature type="transmembrane region" description="Helical" evidence="5">
    <location>
        <begin position="118"/>
        <end position="137"/>
    </location>
</feature>
<dbReference type="GeneID" id="93876728"/>
<proteinExistence type="predicted"/>
<comment type="subcellular location">
    <subcellularLocation>
        <location evidence="1">Membrane</location>
        <topology evidence="1">Multi-pass membrane protein</topology>
    </subcellularLocation>
</comment>
<dbReference type="Proteomes" id="UP000001202">
    <property type="component" value="Chromosome"/>
</dbReference>
<dbReference type="GO" id="GO:0004252">
    <property type="term" value="F:serine-type endopeptidase activity"/>
    <property type="evidence" value="ECO:0007669"/>
    <property type="project" value="InterPro"/>
</dbReference>
<feature type="transmembrane region" description="Helical" evidence="5">
    <location>
        <begin position="144"/>
        <end position="164"/>
    </location>
</feature>
<dbReference type="Gene3D" id="1.20.1540.10">
    <property type="entry name" value="Rhomboid-like"/>
    <property type="match status" value="1"/>
</dbReference>
<evidence type="ECO:0000256" key="5">
    <source>
        <dbReference type="SAM" id="Phobius"/>
    </source>
</evidence>
<dbReference type="InterPro" id="IPR035952">
    <property type="entry name" value="Rhomboid-like_sf"/>
</dbReference>
<dbReference type="RefSeq" id="WP_010882426.1">
    <property type="nucleotide sequence ID" value="NC_010741.1"/>
</dbReference>
<evidence type="ECO:0000313" key="7">
    <source>
        <dbReference type="EMBL" id="ACD71398.1"/>
    </source>
</evidence>
<dbReference type="KEGG" id="tpp:TPASS_0982"/>
<keyword evidence="4 5" id="KW-0472">Membrane</keyword>
<feature type="transmembrane region" description="Helical" evidence="5">
    <location>
        <begin position="176"/>
        <end position="192"/>
    </location>
</feature>
<evidence type="ECO:0000256" key="3">
    <source>
        <dbReference type="ARBA" id="ARBA00022989"/>
    </source>
</evidence>
<organism evidence="7 8">
    <name type="scientific">Treponema pallidum subsp. pallidum (strain SS14)</name>
    <dbReference type="NCBI Taxonomy" id="455434"/>
    <lineage>
        <taxon>Bacteria</taxon>
        <taxon>Pseudomonadati</taxon>
        <taxon>Spirochaetota</taxon>
        <taxon>Spirochaetia</taxon>
        <taxon>Spirochaetales</taxon>
        <taxon>Treponemataceae</taxon>
        <taxon>Treponema</taxon>
    </lineage>
</organism>
<keyword evidence="2 5" id="KW-0812">Transmembrane</keyword>
<evidence type="ECO:0000256" key="4">
    <source>
        <dbReference type="ARBA" id="ARBA00023136"/>
    </source>
</evidence>
<dbReference type="SUPFAM" id="SSF144091">
    <property type="entry name" value="Rhomboid-like"/>
    <property type="match status" value="1"/>
</dbReference>
<evidence type="ECO:0000256" key="2">
    <source>
        <dbReference type="ARBA" id="ARBA00022692"/>
    </source>
</evidence>
<dbReference type="SMART" id="SM01160">
    <property type="entry name" value="DUF1751"/>
    <property type="match status" value="1"/>
</dbReference>
<dbReference type="Pfam" id="PF01694">
    <property type="entry name" value="Rhomboid"/>
    <property type="match status" value="1"/>
</dbReference>
<dbReference type="PATRIC" id="fig|455434.6.peg.969"/>
<evidence type="ECO:0000259" key="6">
    <source>
        <dbReference type="Pfam" id="PF01694"/>
    </source>
</evidence>
<dbReference type="InterPro" id="IPR022764">
    <property type="entry name" value="Peptidase_S54_rhomboid_dom"/>
</dbReference>
<name>A0A0H3BK46_TREPS</name>
<dbReference type="GO" id="GO:0016020">
    <property type="term" value="C:membrane"/>
    <property type="evidence" value="ECO:0007669"/>
    <property type="project" value="UniProtKB-SubCell"/>
</dbReference>
<evidence type="ECO:0000313" key="8">
    <source>
        <dbReference type="Proteomes" id="UP000001202"/>
    </source>
</evidence>
<dbReference type="EMBL" id="CP000805">
    <property type="protein sequence ID" value="ACD71398.1"/>
    <property type="molecule type" value="Genomic_DNA"/>
</dbReference>